<feature type="transmembrane region" description="Helical" evidence="2">
    <location>
        <begin position="220"/>
        <end position="238"/>
    </location>
</feature>
<keyword evidence="2" id="KW-1133">Transmembrane helix</keyword>
<evidence type="ECO:0000256" key="1">
    <source>
        <dbReference type="SAM" id="MobiDB-lite"/>
    </source>
</evidence>
<comment type="caution">
    <text evidence="4">The sequence shown here is derived from an EMBL/GenBank/DDBJ whole genome shotgun (WGS) entry which is preliminary data.</text>
</comment>
<feature type="region of interest" description="Disordered" evidence="1">
    <location>
        <begin position="324"/>
        <end position="449"/>
    </location>
</feature>
<keyword evidence="3" id="KW-0732">Signal</keyword>
<accession>A0A8H5G340</accession>
<feature type="transmembrane region" description="Helical" evidence="2">
    <location>
        <begin position="277"/>
        <end position="299"/>
    </location>
</feature>
<keyword evidence="2" id="KW-0812">Transmembrane</keyword>
<organism evidence="4 5">
    <name type="scientific">Tetrapyrgos nigripes</name>
    <dbReference type="NCBI Taxonomy" id="182062"/>
    <lineage>
        <taxon>Eukaryota</taxon>
        <taxon>Fungi</taxon>
        <taxon>Dikarya</taxon>
        <taxon>Basidiomycota</taxon>
        <taxon>Agaricomycotina</taxon>
        <taxon>Agaricomycetes</taxon>
        <taxon>Agaricomycetidae</taxon>
        <taxon>Agaricales</taxon>
        <taxon>Marasmiineae</taxon>
        <taxon>Marasmiaceae</taxon>
        <taxon>Tetrapyrgos</taxon>
    </lineage>
</organism>
<feature type="chain" id="PRO_5034412106" evidence="3">
    <location>
        <begin position="21"/>
        <end position="645"/>
    </location>
</feature>
<feature type="region of interest" description="Disordered" evidence="1">
    <location>
        <begin position="550"/>
        <end position="619"/>
    </location>
</feature>
<proteinExistence type="predicted"/>
<feature type="compositionally biased region" description="Low complexity" evidence="1">
    <location>
        <begin position="430"/>
        <end position="449"/>
    </location>
</feature>
<feature type="transmembrane region" description="Helical" evidence="2">
    <location>
        <begin position="51"/>
        <end position="73"/>
    </location>
</feature>
<evidence type="ECO:0000313" key="4">
    <source>
        <dbReference type="EMBL" id="KAF5357346.1"/>
    </source>
</evidence>
<feature type="compositionally biased region" description="Basic and acidic residues" evidence="1">
    <location>
        <begin position="376"/>
        <end position="385"/>
    </location>
</feature>
<feature type="compositionally biased region" description="Low complexity" evidence="1">
    <location>
        <begin position="389"/>
        <end position="411"/>
    </location>
</feature>
<keyword evidence="2" id="KW-0472">Membrane</keyword>
<dbReference type="EMBL" id="JAACJM010000052">
    <property type="protein sequence ID" value="KAF5357346.1"/>
    <property type="molecule type" value="Genomic_DNA"/>
</dbReference>
<feature type="transmembrane region" description="Helical" evidence="2">
    <location>
        <begin position="181"/>
        <end position="200"/>
    </location>
</feature>
<dbReference type="Proteomes" id="UP000559256">
    <property type="component" value="Unassembled WGS sequence"/>
</dbReference>
<evidence type="ECO:0000256" key="3">
    <source>
        <dbReference type="SAM" id="SignalP"/>
    </source>
</evidence>
<feature type="compositionally biased region" description="Basic and acidic residues" evidence="1">
    <location>
        <begin position="601"/>
        <end position="619"/>
    </location>
</feature>
<evidence type="ECO:0000313" key="5">
    <source>
        <dbReference type="Proteomes" id="UP000559256"/>
    </source>
</evidence>
<protein>
    <submittedName>
        <fullName evidence="4">Uncharacterized protein</fullName>
    </submittedName>
</protein>
<evidence type="ECO:0000256" key="2">
    <source>
        <dbReference type="SAM" id="Phobius"/>
    </source>
</evidence>
<feature type="transmembrane region" description="Helical" evidence="2">
    <location>
        <begin position="250"/>
        <end position="271"/>
    </location>
</feature>
<feature type="signal peptide" evidence="3">
    <location>
        <begin position="1"/>
        <end position="20"/>
    </location>
</feature>
<feature type="transmembrane region" description="Helical" evidence="2">
    <location>
        <begin position="85"/>
        <end position="107"/>
    </location>
</feature>
<reference evidence="4 5" key="1">
    <citation type="journal article" date="2020" name="ISME J.">
        <title>Uncovering the hidden diversity of litter-decomposition mechanisms in mushroom-forming fungi.</title>
        <authorList>
            <person name="Floudas D."/>
            <person name="Bentzer J."/>
            <person name="Ahren D."/>
            <person name="Johansson T."/>
            <person name="Persson P."/>
            <person name="Tunlid A."/>
        </authorList>
    </citation>
    <scope>NUCLEOTIDE SEQUENCE [LARGE SCALE GENOMIC DNA]</scope>
    <source>
        <strain evidence="4 5">CBS 291.85</strain>
    </source>
</reference>
<keyword evidence="5" id="KW-1185">Reference proteome</keyword>
<sequence length="645" mass="71745">MKQILLRTLCFCWWIFSVIAQDSDNIDPNDPGLDNDPYLQYKPEFARSLPVQILVTGVVLTLVAVLFIHIVFTAQYHWPLAPVNYILQLSGVITLLISLIATLHVVLSQTLSESERWPYMLSYIAVKVPPLDLGDNANDDVSSWSLAERATWLIMNATVSGSLISSFLLCSIHPRWKEGSFFSLLGPLAVVAAVMQLIPINTNAENVVVITSAVRNVCNATLSLLFTAALFLWGLLVNRHQAWRTDGGTAVFGAAALVLALASTALNFLYVPRQEEYVWLPGLMWAVVLWQSFLGWWWWVGAGSGHTTEDVVEEVLRRGERISRKRKERRRRARNANADADAEAEADADSTAVSSGTLAGGVLRRSRRRGTRARTHSPDGHHSGSEPEATTTYGSGARSGSGSSSGEAASTNDSAGRPRQNSNSAEENGSELTLTVSRSSLSSSGGASSIQPLPWFLPRPLYNYYASLRQAHLTAARKQAVERVERIRELERERENNQRSATPGSGWGLGSFAWRIGSSHRRYGSYDLSRDKHRNRDRYEAEDFEMHATDIPGRRRRSRDLTTSSGEDADDILSDTADGNGAHPPVLEQQLPRPVSAARPRTRDRLPSESVRSDHPATEERSGWRNSMWWWGPLKKWRLQDSTIY</sequence>
<feature type="compositionally biased region" description="Basic residues" evidence="1">
    <location>
        <begin position="364"/>
        <end position="375"/>
    </location>
</feature>
<name>A0A8H5G340_9AGAR</name>
<feature type="transmembrane region" description="Helical" evidence="2">
    <location>
        <begin position="150"/>
        <end position="169"/>
    </location>
</feature>
<gene>
    <name evidence="4" type="ORF">D9758_005922</name>
</gene>
<dbReference type="OrthoDB" id="3357304at2759"/>
<dbReference type="AlphaFoldDB" id="A0A8H5G340"/>
<feature type="compositionally biased region" description="Basic residues" evidence="1">
    <location>
        <begin position="324"/>
        <end position="334"/>
    </location>
</feature>